<organism evidence="1 4">
    <name type="scientific">Arthrobacter bambusae</name>
    <dbReference type="NCBI Taxonomy" id="1338426"/>
    <lineage>
        <taxon>Bacteria</taxon>
        <taxon>Bacillati</taxon>
        <taxon>Actinomycetota</taxon>
        <taxon>Actinomycetes</taxon>
        <taxon>Micrococcales</taxon>
        <taxon>Micrococcaceae</taxon>
        <taxon>Arthrobacter</taxon>
    </lineage>
</organism>
<sequence>MSDPSGPLAELYAPRFRCGRWTALTVRTVVADLSTTAGIGSVAEICANQPGLELGETVCAPCVEDSGLPDAVFQADLAAFGAQSPELATRYR</sequence>
<dbReference type="Proteomes" id="UP001242995">
    <property type="component" value="Unassembled WGS sequence"/>
</dbReference>
<keyword evidence="3" id="KW-1185">Reference proteome</keyword>
<dbReference type="AlphaFoldDB" id="A0AAW8DK33"/>
<reference evidence="1 3" key="1">
    <citation type="submission" date="2023-07" db="EMBL/GenBank/DDBJ databases">
        <title>Sorghum-associated microbial communities from plants grown in Nebraska, USA.</title>
        <authorList>
            <person name="Schachtman D."/>
        </authorList>
    </citation>
    <scope>NUCLEOTIDE SEQUENCE</scope>
    <source>
        <strain evidence="1">DS1006</strain>
        <strain evidence="2 3">DS1016</strain>
    </source>
</reference>
<evidence type="ECO:0000313" key="2">
    <source>
        <dbReference type="EMBL" id="MDQ0182795.1"/>
    </source>
</evidence>
<proteinExistence type="predicted"/>
<name>A0AAW8DK33_9MICC</name>
<evidence type="ECO:0000313" key="1">
    <source>
        <dbReference type="EMBL" id="MDP9907324.1"/>
    </source>
</evidence>
<comment type="caution">
    <text evidence="1">The sequence shown here is derived from an EMBL/GenBank/DDBJ whole genome shotgun (WGS) entry which is preliminary data.</text>
</comment>
<dbReference type="EMBL" id="JAUSRG010000020">
    <property type="protein sequence ID" value="MDP9907324.1"/>
    <property type="molecule type" value="Genomic_DNA"/>
</dbReference>
<dbReference type="EMBL" id="JAUSTF010000016">
    <property type="protein sequence ID" value="MDQ0182795.1"/>
    <property type="molecule type" value="Genomic_DNA"/>
</dbReference>
<gene>
    <name evidence="1" type="ORF">J2S90_004316</name>
    <name evidence="2" type="ORF">J2S93_004252</name>
</gene>
<evidence type="ECO:0000313" key="4">
    <source>
        <dbReference type="Proteomes" id="UP001242995"/>
    </source>
</evidence>
<protein>
    <submittedName>
        <fullName evidence="1">Uncharacterized protein</fullName>
    </submittedName>
</protein>
<dbReference type="Proteomes" id="UP001230951">
    <property type="component" value="Unassembled WGS sequence"/>
</dbReference>
<evidence type="ECO:0000313" key="3">
    <source>
        <dbReference type="Proteomes" id="UP001230951"/>
    </source>
</evidence>
<accession>A0AAW8DK33</accession>
<dbReference type="RefSeq" id="WP_306963975.1">
    <property type="nucleotide sequence ID" value="NZ_JAUSRG010000020.1"/>
</dbReference>